<dbReference type="PANTHER" id="PTHR43547:SF2">
    <property type="entry name" value="HYBRID SIGNAL TRANSDUCTION HISTIDINE KINASE C"/>
    <property type="match status" value="1"/>
</dbReference>
<evidence type="ECO:0000256" key="3">
    <source>
        <dbReference type="SAM" id="SignalP"/>
    </source>
</evidence>
<dbReference type="EMBL" id="CP021425">
    <property type="protein sequence ID" value="ARU59223.1"/>
    <property type="molecule type" value="Genomic_DNA"/>
</dbReference>
<evidence type="ECO:0000313" key="6">
    <source>
        <dbReference type="Proteomes" id="UP000196027"/>
    </source>
</evidence>
<protein>
    <submittedName>
        <fullName evidence="5">PAS/PAC sensor-containing signal transduction histidine kinase</fullName>
    </submittedName>
</protein>
<accession>A0A1Y0IIG6</accession>
<dbReference type="InterPro" id="IPR011110">
    <property type="entry name" value="Reg_prop"/>
</dbReference>
<dbReference type="AlphaFoldDB" id="A0A1Y0IIG6"/>
<keyword evidence="1" id="KW-0597">Phosphoprotein</keyword>
<dbReference type="SUPFAM" id="SSF50998">
    <property type="entry name" value="Quinoprotein alcohol dehydrogenase-like"/>
    <property type="match status" value="1"/>
</dbReference>
<keyword evidence="2" id="KW-1133">Transmembrane helix</keyword>
<dbReference type="Gene3D" id="2.130.10.10">
    <property type="entry name" value="YVTN repeat-like/Quinoprotein amine dehydrogenase"/>
    <property type="match status" value="4"/>
</dbReference>
<dbReference type="OrthoDB" id="176203at2"/>
<gene>
    <name evidence="5" type="ORF">OLMES_5239</name>
</gene>
<keyword evidence="5" id="KW-0808">Transferase</keyword>
<dbReference type="InterPro" id="IPR015943">
    <property type="entry name" value="WD40/YVTN_repeat-like_dom_sf"/>
</dbReference>
<organism evidence="5 6">
    <name type="scientific">Oleiphilus messinensis</name>
    <dbReference type="NCBI Taxonomy" id="141451"/>
    <lineage>
        <taxon>Bacteria</taxon>
        <taxon>Pseudomonadati</taxon>
        <taxon>Pseudomonadota</taxon>
        <taxon>Gammaproteobacteria</taxon>
        <taxon>Oceanospirillales</taxon>
        <taxon>Oleiphilaceae</taxon>
        <taxon>Oleiphilus</taxon>
    </lineage>
</organism>
<dbReference type="Proteomes" id="UP000196027">
    <property type="component" value="Chromosome"/>
</dbReference>
<feature type="signal peptide" evidence="3">
    <location>
        <begin position="1"/>
        <end position="23"/>
    </location>
</feature>
<proteinExistence type="predicted"/>
<dbReference type="Pfam" id="PF07494">
    <property type="entry name" value="Reg_prop"/>
    <property type="match status" value="7"/>
</dbReference>
<dbReference type="InterPro" id="IPR013783">
    <property type="entry name" value="Ig-like_fold"/>
</dbReference>
<evidence type="ECO:0000259" key="4">
    <source>
        <dbReference type="Pfam" id="PF07495"/>
    </source>
</evidence>
<dbReference type="KEGG" id="ome:OLMES_5239"/>
<dbReference type="Gene3D" id="2.60.40.10">
    <property type="entry name" value="Immunoglobulins"/>
    <property type="match status" value="1"/>
</dbReference>
<evidence type="ECO:0000256" key="1">
    <source>
        <dbReference type="ARBA" id="ARBA00022553"/>
    </source>
</evidence>
<dbReference type="PANTHER" id="PTHR43547">
    <property type="entry name" value="TWO-COMPONENT HISTIDINE KINASE"/>
    <property type="match status" value="1"/>
</dbReference>
<keyword evidence="5" id="KW-0418">Kinase</keyword>
<feature type="domain" description="Two component regulator three Y" evidence="4">
    <location>
        <begin position="756"/>
        <end position="819"/>
    </location>
</feature>
<keyword evidence="3" id="KW-0732">Signal</keyword>
<evidence type="ECO:0000313" key="5">
    <source>
        <dbReference type="EMBL" id="ARU59223.1"/>
    </source>
</evidence>
<dbReference type="InterPro" id="IPR011047">
    <property type="entry name" value="Quinoprotein_ADH-like_sf"/>
</dbReference>
<dbReference type="RefSeq" id="WP_087463918.1">
    <property type="nucleotide sequence ID" value="NZ_CP021425.1"/>
</dbReference>
<keyword evidence="2" id="KW-0472">Membrane</keyword>
<reference evidence="5 6" key="1">
    <citation type="submission" date="2017-05" db="EMBL/GenBank/DDBJ databases">
        <title>Genomic insights into alkan degradation activity of Oleiphilus messinensis.</title>
        <authorList>
            <person name="Kozyavkin S.A."/>
            <person name="Slesarev A.I."/>
            <person name="Golyshin P.N."/>
            <person name="Korzhenkov A."/>
            <person name="Golyshina O.N."/>
            <person name="Toshchakov S.V."/>
        </authorList>
    </citation>
    <scope>NUCLEOTIDE SEQUENCE [LARGE SCALE GENOMIC DNA]</scope>
    <source>
        <strain evidence="5 6">ME102</strain>
    </source>
</reference>
<dbReference type="Pfam" id="PF07495">
    <property type="entry name" value="Y_Y_Y"/>
    <property type="match status" value="1"/>
</dbReference>
<dbReference type="FunFam" id="2.60.40.10:FF:000791">
    <property type="entry name" value="Two-component system sensor histidine kinase/response regulator"/>
    <property type="match status" value="1"/>
</dbReference>
<evidence type="ECO:0000256" key="2">
    <source>
        <dbReference type="SAM" id="Phobius"/>
    </source>
</evidence>
<dbReference type="InterPro" id="IPR011123">
    <property type="entry name" value="Y_Y_Y"/>
</dbReference>
<keyword evidence="2" id="KW-0812">Transmembrane</keyword>
<sequence length="927" mass="104574">MKQPVHLATVWLLLLLFSSFGHTTPPLQFEHLTTAHGLSSNLVTTTLQDAQGFLWVGTENGLNRFDGYEFQIHRRNAAASETLNSNHITQLFLDQSGQLWVGTARGLNRYNRSQNRFSTIPAYRDTTPDSTVALSITSLAESQERLFVGSSQGLFQFNPDKQQLAPVSAPEHIAPALLDSEVSALLFDSDGYLWVGTHEGLHQWNPVEQTLKTYRHDEQDDEQTVGKKTIIDNTIQALYEDRKGQIWIGIDGGLSRLNPETGVIRNFYHGEDGHSPELVGDEVTSILEDANGNIWIATTEGLTRYNPADETFTALIHEPQLADSLAHSKTRSLTIDRSGILWVGTQGGGISRLNLQPKAFYREQHHPELEASLGYDSVLSFHEDHAGRIWVGMEDEGFNRFDPRTGTFERFEYEAEDFTLEETTEGIFYIDSGGIHKDRVRSIQSDQRGNLWMGTSEGLEYFDVENIRFRHFHPKAGRPHSLSHENIGVLLLTSEDTLWIGTQEGGLNKFNPETYENEIFRYRENDPNTLGSDRITALLQDQQGTLWIGTEGGGLNRFDAKQGNFQRFALPLKNNQAAASSNSIWTIYQAEDHRLWVGTDEGLYQFSPDSGTFTPSPLTLNGEANRVLGIVEDDHSNLWLSKENGITKFTPSSGAVQNFNARNGLPTDQFLPGAYYRSKAGDIYLGSNQGMIHFKPHEITTNQHVPDVVLTKLEILNNAVTPASDDSPLQVDITQADRLSLSYQDKAITLTFSALDFANPENNQYAYKLEGFDPDWNFIGHRRVVSYTSLPGGNYTFKVRGSNNDQVWNEEGINLPIFVAPPPWLTWWAYTLYGLTLIAIIAGIARYRTLKIERQLVEQEKANRILEHKVADRTKELNVKNEQLFRSNQNILSSIRYAQKIQHSLLPNQSMVQQLFGDCFIVWEPFS</sequence>
<keyword evidence="6" id="KW-1185">Reference proteome</keyword>
<feature type="chain" id="PRO_5012778912" evidence="3">
    <location>
        <begin position="24"/>
        <end position="927"/>
    </location>
</feature>
<dbReference type="GO" id="GO:0000155">
    <property type="term" value="F:phosphorelay sensor kinase activity"/>
    <property type="evidence" value="ECO:0007669"/>
    <property type="project" value="TreeGrafter"/>
</dbReference>
<name>A0A1Y0IIG6_9GAMM</name>
<feature type="transmembrane region" description="Helical" evidence="2">
    <location>
        <begin position="824"/>
        <end position="845"/>
    </location>
</feature>